<accession>A0A1D6LBC7</accession>
<evidence type="ECO:0000313" key="1">
    <source>
        <dbReference type="EMBL" id="ONM11402.1"/>
    </source>
</evidence>
<organism evidence="1">
    <name type="scientific">Zea mays</name>
    <name type="common">Maize</name>
    <dbReference type="NCBI Taxonomy" id="4577"/>
    <lineage>
        <taxon>Eukaryota</taxon>
        <taxon>Viridiplantae</taxon>
        <taxon>Streptophyta</taxon>
        <taxon>Embryophyta</taxon>
        <taxon>Tracheophyta</taxon>
        <taxon>Spermatophyta</taxon>
        <taxon>Magnoliopsida</taxon>
        <taxon>Liliopsida</taxon>
        <taxon>Poales</taxon>
        <taxon>Poaceae</taxon>
        <taxon>PACMAD clade</taxon>
        <taxon>Panicoideae</taxon>
        <taxon>Andropogonodae</taxon>
        <taxon>Andropogoneae</taxon>
        <taxon>Tripsacinae</taxon>
        <taxon>Zea</taxon>
    </lineage>
</organism>
<name>A0A1D6LBC7_MAIZE</name>
<proteinExistence type="predicted"/>
<gene>
    <name evidence="1" type="ORF">ZEAMMB73_Zm00001d034784</name>
</gene>
<reference evidence="1" key="1">
    <citation type="submission" date="2015-12" db="EMBL/GenBank/DDBJ databases">
        <title>Update maize B73 reference genome by single molecule sequencing technologies.</title>
        <authorList>
            <consortium name="Maize Genome Sequencing Project"/>
            <person name="Ware D."/>
        </authorList>
    </citation>
    <scope>NUCLEOTIDE SEQUENCE [LARGE SCALE GENOMIC DNA]</scope>
    <source>
        <tissue evidence="1">Seedling</tissue>
    </source>
</reference>
<dbReference type="EMBL" id="CM007647">
    <property type="protein sequence ID" value="ONM11402.1"/>
    <property type="molecule type" value="Genomic_DNA"/>
</dbReference>
<sequence length="29" mass="3549">MDPQRTLPLVFRARMLMMVRHAGPLWIRR</sequence>
<dbReference type="AlphaFoldDB" id="A0A1D6LBC7"/>
<protein>
    <submittedName>
        <fullName evidence="1">Mitochondrial transcription termination factor family protein</fullName>
    </submittedName>
</protein>